<organism evidence="2 3">
    <name type="scientific">Rufibacter radiotolerans</name>
    <dbReference type="NCBI Taxonomy" id="1379910"/>
    <lineage>
        <taxon>Bacteria</taxon>
        <taxon>Pseudomonadati</taxon>
        <taxon>Bacteroidota</taxon>
        <taxon>Cytophagia</taxon>
        <taxon>Cytophagales</taxon>
        <taxon>Hymenobacteraceae</taxon>
        <taxon>Rufibacter</taxon>
    </lineage>
</organism>
<dbReference type="PATRIC" id="fig|1379910.4.peg.2105"/>
<reference evidence="2 3" key="1">
    <citation type="submission" date="2015-01" db="EMBL/GenBank/DDBJ databases">
        <title>Rufibacter sp./DG31D/ whole genome sequencing.</title>
        <authorList>
            <person name="Kim M.K."/>
            <person name="Srinivasan S."/>
            <person name="Lee J.-J."/>
        </authorList>
    </citation>
    <scope>NUCLEOTIDE SEQUENCE [LARGE SCALE GENOMIC DNA]</scope>
    <source>
        <strain evidence="2 3">DG31D</strain>
    </source>
</reference>
<protein>
    <submittedName>
        <fullName evidence="2">Beta-lactamase</fullName>
    </submittedName>
</protein>
<dbReference type="PANTHER" id="PTHR43546:SF3">
    <property type="entry name" value="UPF0173 METAL-DEPENDENT HYDROLASE MJ1163"/>
    <property type="match status" value="1"/>
</dbReference>
<feature type="domain" description="Metallo-beta-lactamase" evidence="1">
    <location>
        <begin position="56"/>
        <end position="208"/>
    </location>
</feature>
<evidence type="ECO:0000259" key="1">
    <source>
        <dbReference type="Pfam" id="PF12706"/>
    </source>
</evidence>
<dbReference type="Proteomes" id="UP000036458">
    <property type="component" value="Chromosome"/>
</dbReference>
<dbReference type="SUPFAM" id="SSF56281">
    <property type="entry name" value="Metallo-hydrolase/oxidoreductase"/>
    <property type="match status" value="1"/>
</dbReference>
<accession>A0A0H4VQK5</accession>
<dbReference type="InterPro" id="IPR036866">
    <property type="entry name" value="RibonucZ/Hydroxyglut_hydro"/>
</dbReference>
<sequence length="242" mass="26918">MVTLTAHAQKLTPADRMKTNGGKLVIQPVMHASLVLQWNAKTIWVDPSGGANLYTGLNSPHIILLTDIHGDHMDLKTLEALPIHNAKIIAPQAVIDKLPARMKAQAMALNNGDKMEVMDIHIKALPMYNLPETADSRHPKGRGNGYVLSIGTKKVYISGDTEDIPEMRDLDDIDVAFVCMNLPFTMDVDQAADAVLNFKPKVVYPYHYRGQKGLSDVNAFKAKVEAKNRKIEVRLRNWYPAL</sequence>
<keyword evidence="3" id="KW-1185">Reference proteome</keyword>
<dbReference type="Gene3D" id="3.60.15.10">
    <property type="entry name" value="Ribonuclease Z/Hydroxyacylglutathione hydrolase-like"/>
    <property type="match status" value="1"/>
</dbReference>
<dbReference type="AlphaFoldDB" id="A0A0H4VQK5"/>
<dbReference type="PANTHER" id="PTHR43546">
    <property type="entry name" value="UPF0173 METAL-DEPENDENT HYDROLASE MJ1163-RELATED"/>
    <property type="match status" value="1"/>
</dbReference>
<gene>
    <name evidence="2" type="ORF">TH63_09695</name>
</gene>
<dbReference type="EMBL" id="CP010777">
    <property type="protein sequence ID" value="AKQ47603.1"/>
    <property type="molecule type" value="Genomic_DNA"/>
</dbReference>
<evidence type="ECO:0000313" key="3">
    <source>
        <dbReference type="Proteomes" id="UP000036458"/>
    </source>
</evidence>
<dbReference type="KEGG" id="ruf:TH63_09695"/>
<dbReference type="InterPro" id="IPR050114">
    <property type="entry name" value="UPF0173_UPF0282_UlaG_hydrolase"/>
</dbReference>
<evidence type="ECO:0000313" key="2">
    <source>
        <dbReference type="EMBL" id="AKQ47603.1"/>
    </source>
</evidence>
<proteinExistence type="predicted"/>
<dbReference type="Pfam" id="PF12706">
    <property type="entry name" value="Lactamase_B_2"/>
    <property type="match status" value="1"/>
</dbReference>
<dbReference type="InterPro" id="IPR001279">
    <property type="entry name" value="Metallo-B-lactamas"/>
</dbReference>
<name>A0A0H4VQK5_9BACT</name>